<dbReference type="GO" id="GO:0005975">
    <property type="term" value="P:carbohydrate metabolic process"/>
    <property type="evidence" value="ECO:0007669"/>
    <property type="project" value="InterPro"/>
</dbReference>
<dbReference type="PANTHER" id="PTHR33886">
    <property type="entry name" value="UNSATURATED RHAMNOGALACTURONAN HYDROLASE (EUROFUNG)"/>
    <property type="match status" value="1"/>
</dbReference>
<dbReference type="InterPro" id="IPR012341">
    <property type="entry name" value="6hp_glycosidase-like_sf"/>
</dbReference>
<accession>A0A1G5JUV5</accession>
<proteinExistence type="predicted"/>
<evidence type="ECO:0000313" key="3">
    <source>
        <dbReference type="Proteomes" id="UP000199502"/>
    </source>
</evidence>
<dbReference type="InterPro" id="IPR052043">
    <property type="entry name" value="PolySaccharide_Degr_Enz"/>
</dbReference>
<dbReference type="Proteomes" id="UP000199502">
    <property type="component" value="Unassembled WGS sequence"/>
</dbReference>
<protein>
    <submittedName>
        <fullName evidence="2">Unsaturated rhamnogalacturonyl hydrolase</fullName>
    </submittedName>
</protein>
<sequence length="372" mass="42532">MHPILRQKDRFISRSEAAGLIERLADNLVNITDDTGEFLLRLEDGRVIDTKGWAGWEWTHGIGLYGLLQYGQLTGSDKAARIIRDWFDARLAEGTPTKNINTVAPFLTLAHLYERDRNPMWLPYLDTWAEWVMHEMPRTHEGGLQHIVYNSVNDQQLWDDTLMMSVMPLAKIGLVLNRPHYVEEAKYQFLLHAQYLADTSSGLWFHGWTFDGNHNFARALWARGNSWITIVIPEFIELLNLPEGDPTRRHLLSLFQRQARALREMQDESGLWHTLLDDSGSYLEASATAGFAYGLLKGVRRRYLPADYAPVAERAIKAVIDNISPEGELQNVSFGTAMGSDLDYYRQIPRTSMPYGQAMAMLALAEYLRGYI</sequence>
<dbReference type="STRING" id="336292.SAMN05660710_03424"/>
<keyword evidence="3" id="KW-1185">Reference proteome</keyword>
<dbReference type="InterPro" id="IPR010905">
    <property type="entry name" value="Glyco_hydro_88"/>
</dbReference>
<organism evidence="2 3">
    <name type="scientific">Paracoccus tibetensis</name>
    <dbReference type="NCBI Taxonomy" id="336292"/>
    <lineage>
        <taxon>Bacteria</taxon>
        <taxon>Pseudomonadati</taxon>
        <taxon>Pseudomonadota</taxon>
        <taxon>Alphaproteobacteria</taxon>
        <taxon>Rhodobacterales</taxon>
        <taxon>Paracoccaceae</taxon>
        <taxon>Paracoccus</taxon>
    </lineage>
</organism>
<gene>
    <name evidence="2" type="ORF">SAMN05660710_03424</name>
</gene>
<dbReference type="InterPro" id="IPR008928">
    <property type="entry name" value="6-hairpin_glycosidase_sf"/>
</dbReference>
<dbReference type="OrthoDB" id="9812931at2"/>
<dbReference type="RefSeq" id="WP_090747558.1">
    <property type="nucleotide sequence ID" value="NZ_FMVT01000016.1"/>
</dbReference>
<dbReference type="PANTHER" id="PTHR33886:SF8">
    <property type="entry name" value="UNSATURATED RHAMNOGALACTURONAN HYDROLASE (EUROFUNG)"/>
    <property type="match status" value="1"/>
</dbReference>
<dbReference type="AlphaFoldDB" id="A0A1G5JUV5"/>
<dbReference type="EMBL" id="FMVT01000016">
    <property type="protein sequence ID" value="SCY91459.1"/>
    <property type="molecule type" value="Genomic_DNA"/>
</dbReference>
<evidence type="ECO:0000256" key="1">
    <source>
        <dbReference type="ARBA" id="ARBA00022801"/>
    </source>
</evidence>
<dbReference type="GO" id="GO:0016787">
    <property type="term" value="F:hydrolase activity"/>
    <property type="evidence" value="ECO:0007669"/>
    <property type="project" value="UniProtKB-KW"/>
</dbReference>
<keyword evidence="1 2" id="KW-0378">Hydrolase</keyword>
<dbReference type="SUPFAM" id="SSF48208">
    <property type="entry name" value="Six-hairpin glycosidases"/>
    <property type="match status" value="1"/>
</dbReference>
<name>A0A1G5JUV5_9RHOB</name>
<evidence type="ECO:0000313" key="2">
    <source>
        <dbReference type="EMBL" id="SCY91459.1"/>
    </source>
</evidence>
<dbReference type="Pfam" id="PF07470">
    <property type="entry name" value="Glyco_hydro_88"/>
    <property type="match status" value="1"/>
</dbReference>
<dbReference type="Gene3D" id="1.50.10.10">
    <property type="match status" value="1"/>
</dbReference>
<reference evidence="2 3" key="1">
    <citation type="submission" date="2016-10" db="EMBL/GenBank/DDBJ databases">
        <authorList>
            <person name="de Groot N.N."/>
        </authorList>
    </citation>
    <scope>NUCLEOTIDE SEQUENCE [LARGE SCALE GENOMIC DNA]</scope>
    <source>
        <strain evidence="2 3">CGMCC 1.8925</strain>
    </source>
</reference>